<dbReference type="EMBL" id="JANFZH010000014">
    <property type="protein sequence ID" value="MCQ4839802.1"/>
    <property type="molecule type" value="Genomic_DNA"/>
</dbReference>
<feature type="chain" id="PRO_5045759634" evidence="1">
    <location>
        <begin position="27"/>
        <end position="816"/>
    </location>
</feature>
<reference evidence="3 4" key="1">
    <citation type="submission" date="2022-06" db="EMBL/GenBank/DDBJ databases">
        <title>Isolation of gut microbiota from human fecal samples.</title>
        <authorList>
            <person name="Pamer E.G."/>
            <person name="Barat B."/>
            <person name="Waligurski E."/>
            <person name="Medina S."/>
            <person name="Paddock L."/>
            <person name="Mostad J."/>
        </authorList>
    </citation>
    <scope>NUCLEOTIDE SEQUENCE [LARGE SCALE GENOMIC DNA]</scope>
    <source>
        <strain evidence="3 4">DFI.9.73</strain>
    </source>
</reference>
<dbReference type="InterPro" id="IPR052557">
    <property type="entry name" value="CAP/Cytokinesis_protein"/>
</dbReference>
<dbReference type="PROSITE" id="PS51257">
    <property type="entry name" value="PROKAR_LIPOPROTEIN"/>
    <property type="match status" value="1"/>
</dbReference>
<dbReference type="Pfam" id="PF01841">
    <property type="entry name" value="Transglut_core"/>
    <property type="match status" value="1"/>
</dbReference>
<dbReference type="PANTHER" id="PTHR46333:SF2">
    <property type="entry name" value="CYTOKINESIS PROTEIN 3"/>
    <property type="match status" value="1"/>
</dbReference>
<dbReference type="SUPFAM" id="SSF54001">
    <property type="entry name" value="Cysteine proteinases"/>
    <property type="match status" value="1"/>
</dbReference>
<dbReference type="SMART" id="SM00460">
    <property type="entry name" value="TGc"/>
    <property type="match status" value="1"/>
</dbReference>
<name>A0ABT1RYP7_9FIRM</name>
<dbReference type="RefSeq" id="WP_066862860.1">
    <property type="nucleotide sequence ID" value="NZ_CABKVV010000013.1"/>
</dbReference>
<proteinExistence type="predicted"/>
<evidence type="ECO:0000313" key="3">
    <source>
        <dbReference type="EMBL" id="MCQ4839802.1"/>
    </source>
</evidence>
<dbReference type="PANTHER" id="PTHR46333">
    <property type="entry name" value="CYTOKINESIS PROTEIN 3"/>
    <property type="match status" value="1"/>
</dbReference>
<feature type="domain" description="Transglutaminase-like" evidence="2">
    <location>
        <begin position="641"/>
        <end position="698"/>
    </location>
</feature>
<dbReference type="Gene3D" id="3.10.620.30">
    <property type="match status" value="1"/>
</dbReference>
<comment type="caution">
    <text evidence="3">The sequence shown here is derived from an EMBL/GenBank/DDBJ whole genome shotgun (WGS) entry which is preliminary data.</text>
</comment>
<feature type="signal peptide" evidence="1">
    <location>
        <begin position="1"/>
        <end position="26"/>
    </location>
</feature>
<accession>A0ABT1RYP7</accession>
<protein>
    <submittedName>
        <fullName evidence="3">Transglutaminase domain-containing protein</fullName>
    </submittedName>
</protein>
<dbReference type="Proteomes" id="UP001524473">
    <property type="component" value="Unassembled WGS sequence"/>
</dbReference>
<evidence type="ECO:0000313" key="4">
    <source>
        <dbReference type="Proteomes" id="UP001524473"/>
    </source>
</evidence>
<keyword evidence="4" id="KW-1185">Reference proteome</keyword>
<evidence type="ECO:0000259" key="2">
    <source>
        <dbReference type="SMART" id="SM00460"/>
    </source>
</evidence>
<dbReference type="InterPro" id="IPR002931">
    <property type="entry name" value="Transglutaminase-like"/>
</dbReference>
<dbReference type="InterPro" id="IPR038765">
    <property type="entry name" value="Papain-like_cys_pep_sf"/>
</dbReference>
<organism evidence="3 4">
    <name type="scientific">Neglectibacter timonensis</name>
    <dbReference type="NCBI Taxonomy" id="1776382"/>
    <lineage>
        <taxon>Bacteria</taxon>
        <taxon>Bacillati</taxon>
        <taxon>Bacillota</taxon>
        <taxon>Clostridia</taxon>
        <taxon>Eubacteriales</taxon>
        <taxon>Oscillospiraceae</taxon>
        <taxon>Neglectibacter</taxon>
    </lineage>
</organism>
<gene>
    <name evidence="3" type="ORF">NE695_07735</name>
</gene>
<evidence type="ECO:0000256" key="1">
    <source>
        <dbReference type="SAM" id="SignalP"/>
    </source>
</evidence>
<sequence>MGKKHTRGISCLALLLTAALLLSGCAGTPERSPQEGSSSGGTAVSSAAAADGVKANGSYITQEELLTELEKKYGGQEGKVEYGEPISGLARNGTLDLKLGFDLKKSGMEKYSEVANLFWDAELTQAVDFRYDYDEAAGKLTLKPGPYSVGGIYVSSLTTEEVREYPHDTISLFSKGAYEDWGNVGKFYLVQYVDDQTGKKLEKPVVRIVTTQGELEAPRIVFQPTETGLAGFRWNAVKGAQAYVVFKISRDADGGYSGGVTPIAMTGETFWRSEAPTFSSYSQVNSDFRQFRYSEDDWAADRVYEKEGLTEGKAVADSSNNYSFGVIALGQDGTSVFSNLYEAEELAPNLPYAEAAAISKKNGFTNDCADIGLAPSHVWVTMCDGTTARKLINYEVDSARVETNRYLNIDEETGEYVSGEDLDVLQIPYTVEGAPFEYVLEVVDYDKSTIEQDMKTLRERQESLRQRSGSTEVTGEAGDLEGAAEQVREFSGETVTANSTLSEYLARCMLGRTGLIDLTGVPGSGDADLVADALLEAYYQNPLILGLQGYRINKDATKLKITYEEDAAEAAKKQQEIKAKVSEVTAEIITPGMTDLERELAINSYLCDTIEYDMAALENAEQYNYAKTDPEFNDSFTAYGALLKGKCVCAGYAAAFKLLADSAGLESIVVTGMLEGTMSHAWNKVKLDGTWEVVDSTNNDNEELFNALLNIPGTASRLTLVEDKQYVLDSVIPNYALGSEDSREYYHISDKFFPVNAIAQELASELKAEGKATLRTEYDLTDGSFQQIAQEVYRLMEDDVSLSGYFWMGVIYLEQV</sequence>
<dbReference type="GeneID" id="90532041"/>
<keyword evidence="1" id="KW-0732">Signal</keyword>